<dbReference type="Proteomes" id="UP000887159">
    <property type="component" value="Unassembled WGS sequence"/>
</dbReference>
<dbReference type="EMBL" id="BMAU01021272">
    <property type="protein sequence ID" value="GFY07481.1"/>
    <property type="molecule type" value="Genomic_DNA"/>
</dbReference>
<evidence type="ECO:0000313" key="3">
    <source>
        <dbReference type="Proteomes" id="UP000887159"/>
    </source>
</evidence>
<protein>
    <submittedName>
        <fullName evidence="2">Uncharacterized protein</fullName>
    </submittedName>
</protein>
<proteinExistence type="predicted"/>
<keyword evidence="3" id="KW-1185">Reference proteome</keyword>
<feature type="region of interest" description="Disordered" evidence="1">
    <location>
        <begin position="54"/>
        <end position="94"/>
    </location>
</feature>
<feature type="compositionally biased region" description="Basic and acidic residues" evidence="1">
    <location>
        <begin position="83"/>
        <end position="92"/>
    </location>
</feature>
<dbReference type="AlphaFoldDB" id="A0A8X6S6M3"/>
<evidence type="ECO:0000256" key="1">
    <source>
        <dbReference type="SAM" id="MobiDB-lite"/>
    </source>
</evidence>
<evidence type="ECO:0000313" key="2">
    <source>
        <dbReference type="EMBL" id="GFY07481.1"/>
    </source>
</evidence>
<name>A0A8X6S6M3_TRICX</name>
<comment type="caution">
    <text evidence="2">The sequence shown here is derived from an EMBL/GenBank/DDBJ whole genome shotgun (WGS) entry which is preliminary data.</text>
</comment>
<accession>A0A8X6S6M3</accession>
<feature type="region of interest" description="Disordered" evidence="1">
    <location>
        <begin position="1"/>
        <end position="35"/>
    </location>
</feature>
<reference evidence="2" key="1">
    <citation type="submission" date="2020-08" db="EMBL/GenBank/DDBJ databases">
        <title>Multicomponent nature underlies the extraordinary mechanical properties of spider dragline silk.</title>
        <authorList>
            <person name="Kono N."/>
            <person name="Nakamura H."/>
            <person name="Mori M."/>
            <person name="Yoshida Y."/>
            <person name="Ohtoshi R."/>
            <person name="Malay A.D."/>
            <person name="Moran D.A.P."/>
            <person name="Tomita M."/>
            <person name="Numata K."/>
            <person name="Arakawa K."/>
        </authorList>
    </citation>
    <scope>NUCLEOTIDE SEQUENCE</scope>
</reference>
<feature type="compositionally biased region" description="Basic and acidic residues" evidence="1">
    <location>
        <begin position="1"/>
        <end position="23"/>
    </location>
</feature>
<gene>
    <name evidence="2" type="ORF">TNCV_5086661</name>
</gene>
<sequence>MRHVQEKYKMRMKEQKYSPEERRKRMNKQNQLLSDEQVQMLSVDPGGIEQPVAVEEEKDLSNVPLISTEDKTYEEKEETPVDAIKDEEKGDVDPVILSKQQVDSDDEEIEEEKSKLPKRKLKKLSRMIVQKLQQKVNLKASSNILLIPQHWRFRREYSQDKRGRKTCLGTARFYPTNWCCEGATITTRKR</sequence>
<organism evidence="2 3">
    <name type="scientific">Trichonephila clavipes</name>
    <name type="common">Golden silk orbweaver</name>
    <name type="synonym">Nephila clavipes</name>
    <dbReference type="NCBI Taxonomy" id="2585209"/>
    <lineage>
        <taxon>Eukaryota</taxon>
        <taxon>Metazoa</taxon>
        <taxon>Ecdysozoa</taxon>
        <taxon>Arthropoda</taxon>
        <taxon>Chelicerata</taxon>
        <taxon>Arachnida</taxon>
        <taxon>Araneae</taxon>
        <taxon>Araneomorphae</taxon>
        <taxon>Entelegynae</taxon>
        <taxon>Araneoidea</taxon>
        <taxon>Nephilidae</taxon>
        <taxon>Trichonephila</taxon>
    </lineage>
</organism>